<name>A0A5C6YMS4_9FLAO</name>
<evidence type="ECO:0000313" key="11">
    <source>
        <dbReference type="EMBL" id="TXD68583.1"/>
    </source>
</evidence>
<organism evidence="11 12">
    <name type="scientific">Aequorivita lipolytica</name>
    <dbReference type="NCBI Taxonomy" id="153267"/>
    <lineage>
        <taxon>Bacteria</taxon>
        <taxon>Pseudomonadati</taxon>
        <taxon>Bacteroidota</taxon>
        <taxon>Flavobacteriia</taxon>
        <taxon>Flavobacteriales</taxon>
        <taxon>Flavobacteriaceae</taxon>
        <taxon>Aequorivita</taxon>
    </lineage>
</organism>
<dbReference type="CDD" id="cd05387">
    <property type="entry name" value="BY-kinase"/>
    <property type="match status" value="1"/>
</dbReference>
<dbReference type="RefSeq" id="WP_111816610.1">
    <property type="nucleotide sequence ID" value="NZ_CBCRZQ010000009.1"/>
</dbReference>
<dbReference type="EC" id="2.7.10.2" evidence="2"/>
<evidence type="ECO:0000259" key="10">
    <source>
        <dbReference type="Pfam" id="PF13614"/>
    </source>
</evidence>
<keyword evidence="6" id="KW-0067">ATP-binding</keyword>
<dbReference type="InterPro" id="IPR025669">
    <property type="entry name" value="AAA_dom"/>
</dbReference>
<evidence type="ECO:0000256" key="4">
    <source>
        <dbReference type="ARBA" id="ARBA00022741"/>
    </source>
</evidence>
<feature type="domain" description="AAA" evidence="10">
    <location>
        <begin position="582"/>
        <end position="712"/>
    </location>
</feature>
<dbReference type="GO" id="GO:0005524">
    <property type="term" value="F:ATP binding"/>
    <property type="evidence" value="ECO:0007669"/>
    <property type="project" value="UniProtKB-KW"/>
</dbReference>
<sequence>MAKNKKDILIQKKDQQRLNLKVKILKYLRYWPWFVIAAVIALVGGYIYLRYTPVNYNTIAKIKIIDDSPELNIASEASISLLGNQSAINLENQIEVLKSYRLLSEVVEALNLDVTVNEVGNVKTYETWGNPFVVIKKPMADSLDITGSYYLEIQSSKLKITDGSNKTTTIDLYEKDTVSTLPFTINFTGMEKLSDYKDRSFEIVLKSKKQAIIQLTNAIDIQPTNRVGDILTLSLVGENTARSEAILNTLIEKFNKDGILDRRLVSERTVNFIDNRFVYLTQELDSIEGSKKTFKQNNNLAYIEADAGVTLEKKSVAEDEVFKLQTQIALSRLLKQTITEEKDFSLLPADIGLDNSGINNLVTDYNKIVQEREKLLASAGKNNPTLQALSGQLEQGKQNVIQTVNMYQNQLKVSLGQLGMERSIAGAKYSSLPEKEQILRSIERQQGIKENLFLLLLQKREEAAINLAVTAPSIKVVDYALSSNTPVSPNRNKTLGMFLLVGLLLPFVVLYTKFSLDTKVHNRLDVEKLNSVIPILTEIPRIEDTKTLIEANDHSVLAESFRILSTNVNYLLQKKEDGFGHVIYVTSTVKGEGKTLMSVNLSLAFASLKKRVLLIGADLRNPTLHHYFKKEKNVVGLSNYLHNPDLDLQSCIQNGLGNNDYLDVCLGGPIPPNAPELFSNHNFEEFLKKAKKQYDYVIVDTAPTMLVADTMLISKYADLTLFVVRADFTEKHLLEFSKDLNATKKLRKMAYVINDVSQQNVTGYNYGYGYGYGQNIKAKSKPWFRTLFG</sequence>
<dbReference type="Proteomes" id="UP000321945">
    <property type="component" value="Unassembled WGS sequence"/>
</dbReference>
<gene>
    <name evidence="11" type="ORF">ESV24_11770</name>
</gene>
<comment type="catalytic activity">
    <reaction evidence="8">
        <text>L-tyrosyl-[protein] + ATP = O-phospho-L-tyrosyl-[protein] + ADP + H(+)</text>
        <dbReference type="Rhea" id="RHEA:10596"/>
        <dbReference type="Rhea" id="RHEA-COMP:10136"/>
        <dbReference type="Rhea" id="RHEA-COMP:20101"/>
        <dbReference type="ChEBI" id="CHEBI:15378"/>
        <dbReference type="ChEBI" id="CHEBI:30616"/>
        <dbReference type="ChEBI" id="CHEBI:46858"/>
        <dbReference type="ChEBI" id="CHEBI:61978"/>
        <dbReference type="ChEBI" id="CHEBI:456216"/>
        <dbReference type="EC" id="2.7.10.2"/>
    </reaction>
</comment>
<evidence type="ECO:0000256" key="1">
    <source>
        <dbReference type="ARBA" id="ARBA00007316"/>
    </source>
</evidence>
<dbReference type="PANTHER" id="PTHR32309:SF13">
    <property type="entry name" value="FERRIC ENTEROBACTIN TRANSPORT PROTEIN FEPE"/>
    <property type="match status" value="1"/>
</dbReference>
<dbReference type="AlphaFoldDB" id="A0A5C6YMS4"/>
<evidence type="ECO:0000256" key="7">
    <source>
        <dbReference type="ARBA" id="ARBA00023137"/>
    </source>
</evidence>
<dbReference type="Pfam" id="PF13614">
    <property type="entry name" value="AAA_31"/>
    <property type="match status" value="1"/>
</dbReference>
<feature type="transmembrane region" description="Helical" evidence="9">
    <location>
        <begin position="30"/>
        <end position="49"/>
    </location>
</feature>
<evidence type="ECO:0000256" key="3">
    <source>
        <dbReference type="ARBA" id="ARBA00022679"/>
    </source>
</evidence>
<keyword evidence="4" id="KW-0547">Nucleotide-binding</keyword>
<keyword evidence="9" id="KW-1133">Transmembrane helix</keyword>
<evidence type="ECO:0000256" key="6">
    <source>
        <dbReference type="ARBA" id="ARBA00022840"/>
    </source>
</evidence>
<dbReference type="GO" id="GO:0004715">
    <property type="term" value="F:non-membrane spanning protein tyrosine kinase activity"/>
    <property type="evidence" value="ECO:0007669"/>
    <property type="project" value="UniProtKB-EC"/>
</dbReference>
<keyword evidence="12" id="KW-1185">Reference proteome</keyword>
<dbReference type="InterPro" id="IPR050445">
    <property type="entry name" value="Bact_polysacc_biosynth/exp"/>
</dbReference>
<dbReference type="GO" id="GO:0005886">
    <property type="term" value="C:plasma membrane"/>
    <property type="evidence" value="ECO:0007669"/>
    <property type="project" value="TreeGrafter"/>
</dbReference>
<dbReference type="PANTHER" id="PTHR32309">
    <property type="entry name" value="TYROSINE-PROTEIN KINASE"/>
    <property type="match status" value="1"/>
</dbReference>
<accession>A0A5C6YMS4</accession>
<keyword evidence="5 11" id="KW-0418">Kinase</keyword>
<dbReference type="NCBIfam" id="TIGR01007">
    <property type="entry name" value="eps_fam"/>
    <property type="match status" value="1"/>
</dbReference>
<comment type="caution">
    <text evidence="11">The sequence shown here is derived from an EMBL/GenBank/DDBJ whole genome shotgun (WGS) entry which is preliminary data.</text>
</comment>
<dbReference type="EMBL" id="VORU01000010">
    <property type="protein sequence ID" value="TXD68583.1"/>
    <property type="molecule type" value="Genomic_DNA"/>
</dbReference>
<evidence type="ECO:0000256" key="2">
    <source>
        <dbReference type="ARBA" id="ARBA00011903"/>
    </source>
</evidence>
<dbReference type="SUPFAM" id="SSF52540">
    <property type="entry name" value="P-loop containing nucleoside triphosphate hydrolases"/>
    <property type="match status" value="1"/>
</dbReference>
<dbReference type="InterPro" id="IPR027417">
    <property type="entry name" value="P-loop_NTPase"/>
</dbReference>
<keyword evidence="9" id="KW-0472">Membrane</keyword>
<comment type="similarity">
    <text evidence="1">Belongs to the CpsD/CapB family.</text>
</comment>
<evidence type="ECO:0000256" key="8">
    <source>
        <dbReference type="ARBA" id="ARBA00051245"/>
    </source>
</evidence>
<keyword evidence="9" id="KW-0812">Transmembrane</keyword>
<keyword evidence="7" id="KW-0829">Tyrosine-protein kinase</keyword>
<dbReference type="InterPro" id="IPR005702">
    <property type="entry name" value="Wzc-like_C"/>
</dbReference>
<keyword evidence="3 11" id="KW-0808">Transferase</keyword>
<protein>
    <recommendedName>
        <fullName evidence="2">non-specific protein-tyrosine kinase</fullName>
        <ecNumber evidence="2">2.7.10.2</ecNumber>
    </recommendedName>
</protein>
<evidence type="ECO:0000256" key="9">
    <source>
        <dbReference type="SAM" id="Phobius"/>
    </source>
</evidence>
<evidence type="ECO:0000313" key="12">
    <source>
        <dbReference type="Proteomes" id="UP000321945"/>
    </source>
</evidence>
<dbReference type="OrthoDB" id="9794577at2"/>
<evidence type="ECO:0000256" key="5">
    <source>
        <dbReference type="ARBA" id="ARBA00022777"/>
    </source>
</evidence>
<dbReference type="Gene3D" id="3.40.50.300">
    <property type="entry name" value="P-loop containing nucleotide triphosphate hydrolases"/>
    <property type="match status" value="1"/>
</dbReference>
<proteinExistence type="inferred from homology"/>
<reference evidence="11 12" key="1">
    <citation type="submission" date="2019-08" db="EMBL/GenBank/DDBJ databases">
        <title>Genome of Aequorivita lipolytica Y10-2 (type strain).</title>
        <authorList>
            <person name="Bowman J.P."/>
        </authorList>
    </citation>
    <scope>NUCLEOTIDE SEQUENCE [LARGE SCALE GENOMIC DNA]</scope>
    <source>
        <strain evidence="11 12">Y10-2</strain>
    </source>
</reference>